<dbReference type="AlphaFoldDB" id="A0A2D2DJY7"/>
<protein>
    <submittedName>
        <fullName evidence="1">Uncharacterized protein</fullName>
    </submittedName>
</protein>
<dbReference type="OrthoDB" id="8778898at2"/>
<dbReference type="RefSeq" id="WP_099875249.1">
    <property type="nucleotide sequence ID" value="NZ_CP024608.1"/>
</dbReference>
<gene>
    <name evidence="1" type="ORF">CR152_12770</name>
</gene>
<evidence type="ECO:0000313" key="1">
    <source>
        <dbReference type="EMBL" id="ATQ75289.1"/>
    </source>
</evidence>
<accession>A0A2D2DJY7</accession>
<dbReference type="EMBL" id="CP024608">
    <property type="protein sequence ID" value="ATQ75289.1"/>
    <property type="molecule type" value="Genomic_DNA"/>
</dbReference>
<sequence>MNDFFDARNKKLMRDLQTAALNVLDHNRTEALCMPIDGTDPVLYVFVGDAAALARLSAIIDSQGGPMNFT</sequence>
<proteinExistence type="predicted"/>
<keyword evidence="2" id="KW-1185">Reference proteome</keyword>
<reference evidence="1" key="1">
    <citation type="submission" date="2017-10" db="EMBL/GenBank/DDBJ databases">
        <title>Massilia psychrophilum sp. nov., a novel purple-pigmented bacterium isolated from Tianshan glacier, Xinjiang Municipality, China.</title>
        <authorList>
            <person name="Wang H."/>
        </authorList>
    </citation>
    <scope>NUCLEOTIDE SEQUENCE [LARGE SCALE GENOMIC DNA]</scope>
    <source>
        <strain evidence="1">B2</strain>
    </source>
</reference>
<name>A0A2D2DJY7_9BURK</name>
<organism evidence="1 2">
    <name type="scientific">Massilia violaceinigra</name>
    <dbReference type="NCBI Taxonomy" id="2045208"/>
    <lineage>
        <taxon>Bacteria</taxon>
        <taxon>Pseudomonadati</taxon>
        <taxon>Pseudomonadota</taxon>
        <taxon>Betaproteobacteria</taxon>
        <taxon>Burkholderiales</taxon>
        <taxon>Oxalobacteraceae</taxon>
        <taxon>Telluria group</taxon>
        <taxon>Massilia</taxon>
    </lineage>
</organism>
<evidence type="ECO:0000313" key="2">
    <source>
        <dbReference type="Proteomes" id="UP000229897"/>
    </source>
</evidence>
<dbReference type="KEGG" id="mass:CR152_12770"/>
<dbReference type="Proteomes" id="UP000229897">
    <property type="component" value="Chromosome"/>
</dbReference>